<keyword evidence="3" id="KW-0862">Zinc</keyword>
<dbReference type="GO" id="GO:0008270">
    <property type="term" value="F:zinc ion binding"/>
    <property type="evidence" value="ECO:0007669"/>
    <property type="project" value="UniProtKB-KW"/>
</dbReference>
<reference evidence="5 7" key="2">
    <citation type="submission" date="2018-06" db="EMBL/GenBank/DDBJ databases">
        <title>Genomic Encyclopedia of Type Strains, Phase III (KMG-III): the genomes of soil and plant-associated and newly described type strains.</title>
        <authorList>
            <person name="Whitman W."/>
        </authorList>
    </citation>
    <scope>NUCLEOTIDE SEQUENCE [LARGE SCALE GENOMIC DNA]</scope>
    <source>
        <strain evidence="5 7">CGMCC 1.15366</strain>
    </source>
</reference>
<organism evidence="5 7">
    <name type="scientific">Aliidiomarina maris</name>
    <dbReference type="NCBI Taxonomy" id="531312"/>
    <lineage>
        <taxon>Bacteria</taxon>
        <taxon>Pseudomonadati</taxon>
        <taxon>Pseudomonadota</taxon>
        <taxon>Gammaproteobacteria</taxon>
        <taxon>Alteromonadales</taxon>
        <taxon>Idiomarinaceae</taxon>
        <taxon>Aliidiomarina</taxon>
    </lineage>
</organism>
<dbReference type="Proteomes" id="UP000249203">
    <property type="component" value="Unassembled WGS sequence"/>
</dbReference>
<dbReference type="RefSeq" id="WP_111569608.1">
    <property type="nucleotide sequence ID" value="NZ_PIPK01000008.1"/>
</dbReference>
<dbReference type="InterPro" id="IPR001876">
    <property type="entry name" value="Znf_RanBP2"/>
</dbReference>
<dbReference type="InterPro" id="IPR018551">
    <property type="entry name" value="DUF2007"/>
</dbReference>
<evidence type="ECO:0000259" key="4">
    <source>
        <dbReference type="PROSITE" id="PS01358"/>
    </source>
</evidence>
<proteinExistence type="predicted"/>
<feature type="domain" description="RanBP2-type" evidence="4">
    <location>
        <begin position="88"/>
        <end position="107"/>
    </location>
</feature>
<keyword evidence="2" id="KW-0863">Zinc-finger</keyword>
<dbReference type="EMBL" id="PIPK01000008">
    <property type="protein sequence ID" value="RUO23813.1"/>
    <property type="molecule type" value="Genomic_DNA"/>
</dbReference>
<evidence type="ECO:0000313" key="7">
    <source>
        <dbReference type="Proteomes" id="UP000249203"/>
    </source>
</evidence>
<dbReference type="Proteomes" id="UP000287865">
    <property type="component" value="Unassembled WGS sequence"/>
</dbReference>
<dbReference type="AlphaFoldDB" id="A0A327WW03"/>
<gene>
    <name evidence="5" type="ORF">B0I24_1087</name>
    <name evidence="6" type="ORF">CWE07_09925</name>
</gene>
<comment type="caution">
    <text evidence="5">The sequence shown here is derived from an EMBL/GenBank/DDBJ whole genome shotgun (WGS) entry which is preliminary data.</text>
</comment>
<dbReference type="EMBL" id="QLMD01000008">
    <property type="protein sequence ID" value="RAJ96431.1"/>
    <property type="molecule type" value="Genomic_DNA"/>
</dbReference>
<evidence type="ECO:0000256" key="3">
    <source>
        <dbReference type="ARBA" id="ARBA00022833"/>
    </source>
</evidence>
<dbReference type="InterPro" id="IPR055999">
    <property type="entry name" value="DUF7577"/>
</dbReference>
<dbReference type="Pfam" id="PF09413">
    <property type="entry name" value="DUF2007"/>
    <property type="match status" value="1"/>
</dbReference>
<keyword evidence="1" id="KW-0479">Metal-binding</keyword>
<protein>
    <submittedName>
        <fullName evidence="5">Putative signal transducing protein</fullName>
    </submittedName>
</protein>
<evidence type="ECO:0000313" key="8">
    <source>
        <dbReference type="Proteomes" id="UP000287865"/>
    </source>
</evidence>
<reference evidence="6 8" key="1">
    <citation type="journal article" date="2018" name="Front. Microbiol.">
        <title>Genome-Based Analysis Reveals the Taxonomy and Diversity of the Family Idiomarinaceae.</title>
        <authorList>
            <person name="Liu Y."/>
            <person name="Lai Q."/>
            <person name="Shao Z."/>
        </authorList>
    </citation>
    <scope>NUCLEOTIDE SEQUENCE [LARGE SCALE GENOMIC DNA]</scope>
    <source>
        <strain evidence="6 8">CF12-14</strain>
    </source>
</reference>
<evidence type="ECO:0000256" key="2">
    <source>
        <dbReference type="ARBA" id="ARBA00022771"/>
    </source>
</evidence>
<keyword evidence="8" id="KW-1185">Reference proteome</keyword>
<accession>A0A327WW03</accession>
<name>A0A327WW03_9GAMM</name>
<sequence length="112" mass="12417">MTDNQRHRVGSDWVRAYSAANPMEAELLVGMLAQHGIRAGLRSQGLMGGIGELPLDALHTPVWVAPQDLNDARTLLQAYERKPEHASWVCPACGEHNEGNFEICWHCGAERE</sequence>
<dbReference type="OrthoDB" id="9814654at2"/>
<evidence type="ECO:0000313" key="5">
    <source>
        <dbReference type="EMBL" id="RAJ96431.1"/>
    </source>
</evidence>
<dbReference type="Pfam" id="PF24463">
    <property type="entry name" value="DUF7577"/>
    <property type="match status" value="1"/>
</dbReference>
<dbReference type="PROSITE" id="PS01358">
    <property type="entry name" value="ZF_RANBP2_1"/>
    <property type="match status" value="1"/>
</dbReference>
<evidence type="ECO:0000313" key="6">
    <source>
        <dbReference type="EMBL" id="RUO23813.1"/>
    </source>
</evidence>
<evidence type="ECO:0000256" key="1">
    <source>
        <dbReference type="ARBA" id="ARBA00022723"/>
    </source>
</evidence>